<dbReference type="InterPro" id="IPR024301">
    <property type="entry name" value="Amidase_6"/>
</dbReference>
<evidence type="ECO:0000313" key="3">
    <source>
        <dbReference type="Proteomes" id="UP000006053"/>
    </source>
</evidence>
<sequence>MLARNWAHRFAELGESDRFFYTACGNDCTNFVSQCIWAGYGGYIEGNDTQTKNNIFNRVRMVNNVWQAGAIGGGGVPNWENATNLWNYVTTNTGDGPRATGANNNQPYYNLPPSSIYYGNALQIRSGSSGEYAHSVFVTYSLDSSTTEYNQVLVSQHTYDKYNRNLWELITAWGGNNCYIRKMSFNSANFSS</sequence>
<reference evidence="2 3" key="2">
    <citation type="journal article" date="2015" name="J. Bacteriol.">
        <title>Genomic, proteomic, and biochemical analysis of the organohalide respiratory pathway in Desulfitobacterium dehalogenans.</title>
        <authorList>
            <person name="Kruse T."/>
            <person name="van de Pas B.A."/>
            <person name="Atteia A."/>
            <person name="Krab K."/>
            <person name="Hagen W.R."/>
            <person name="Goodwin L."/>
            <person name="Chain P."/>
            <person name="Boeren S."/>
            <person name="Maphosa F."/>
            <person name="Schraa G."/>
            <person name="de Vos W.M."/>
            <person name="van der Oost J."/>
            <person name="Smidt H."/>
            <person name="Stams A.J."/>
        </authorList>
    </citation>
    <scope>NUCLEOTIDE SEQUENCE [LARGE SCALE GENOMIC DNA]</scope>
    <source>
        <strain evidence="3">ATCC 51507 / DSM 9161 / JW/IU-DC1</strain>
    </source>
</reference>
<accession>I4ABA2</accession>
<dbReference type="Proteomes" id="UP000006053">
    <property type="component" value="Chromosome"/>
</dbReference>
<dbReference type="RefSeq" id="WP_014794717.1">
    <property type="nucleotide sequence ID" value="NC_018017.1"/>
</dbReference>
<proteinExistence type="predicted"/>
<dbReference type="EMBL" id="CP003348">
    <property type="protein sequence ID" value="AFM01237.1"/>
    <property type="molecule type" value="Genomic_DNA"/>
</dbReference>
<name>I4ABA2_DESDJ</name>
<dbReference type="HOGENOM" id="CLU_048731_2_0_9"/>
<protein>
    <recommendedName>
        <fullName evidence="1">Putative amidase domain-containing protein</fullName>
    </recommendedName>
</protein>
<evidence type="ECO:0000313" key="2">
    <source>
        <dbReference type="EMBL" id="AFM01237.1"/>
    </source>
</evidence>
<gene>
    <name evidence="2" type="ordered locus">Desde_2937</name>
</gene>
<organism evidence="2 3">
    <name type="scientific">Desulfitobacterium dehalogenans (strain ATCC 51507 / DSM 9161 / JW/IU-DC1)</name>
    <dbReference type="NCBI Taxonomy" id="756499"/>
    <lineage>
        <taxon>Bacteria</taxon>
        <taxon>Bacillati</taxon>
        <taxon>Bacillota</taxon>
        <taxon>Clostridia</taxon>
        <taxon>Eubacteriales</taxon>
        <taxon>Desulfitobacteriaceae</taxon>
        <taxon>Desulfitobacterium</taxon>
    </lineage>
</organism>
<dbReference type="Pfam" id="PF12671">
    <property type="entry name" value="Amidase_6"/>
    <property type="match status" value="1"/>
</dbReference>
<dbReference type="AlphaFoldDB" id="I4ABA2"/>
<evidence type="ECO:0000259" key="1">
    <source>
        <dbReference type="Pfam" id="PF12671"/>
    </source>
</evidence>
<reference evidence="3" key="1">
    <citation type="submission" date="2012-06" db="EMBL/GenBank/DDBJ databases">
        <title>Complete sequence of Desulfitobacterium dehalogenans ATCC 51507.</title>
        <authorList>
            <person name="Lucas S."/>
            <person name="Han J."/>
            <person name="Lapidus A."/>
            <person name="Cheng J.-F."/>
            <person name="Goodwin L."/>
            <person name="Pitluck S."/>
            <person name="Peters L."/>
            <person name="Ovchinnikova G."/>
            <person name="Teshima H."/>
            <person name="Detter J.C."/>
            <person name="Han C."/>
            <person name="Tapia R."/>
            <person name="Land M."/>
            <person name="Hauser L."/>
            <person name="Kyrpides N."/>
            <person name="Ivanova N."/>
            <person name="Pagani I."/>
            <person name="Kruse T."/>
            <person name="de Vos W.M."/>
            <person name="Smidt H."/>
            <person name="Woyke T."/>
        </authorList>
    </citation>
    <scope>NUCLEOTIDE SEQUENCE [LARGE SCALE GENOMIC DNA]</scope>
    <source>
        <strain evidence="3">ATCC 51507 / DSM 9161 / JW/IU-DC1</strain>
    </source>
</reference>
<feature type="domain" description="Putative amidase" evidence="1">
    <location>
        <begin position="3"/>
        <end position="180"/>
    </location>
</feature>
<dbReference type="KEGG" id="ddh:Desde_2937"/>
<dbReference type="eggNOG" id="ENOG5032WYP">
    <property type="taxonomic scope" value="Bacteria"/>
</dbReference>
<keyword evidence="3" id="KW-1185">Reference proteome</keyword>